<evidence type="ECO:0000256" key="1">
    <source>
        <dbReference type="ARBA" id="ARBA00022857"/>
    </source>
</evidence>
<gene>
    <name evidence="4" type="ORF">GRI39_09605</name>
</gene>
<proteinExistence type="predicted"/>
<evidence type="ECO:0000313" key="4">
    <source>
        <dbReference type="EMBL" id="MXP26290.1"/>
    </source>
</evidence>
<protein>
    <submittedName>
        <fullName evidence="4">Zinc-binding dehydrogenase</fullName>
    </submittedName>
</protein>
<evidence type="ECO:0000313" key="5">
    <source>
        <dbReference type="Proteomes" id="UP000460561"/>
    </source>
</evidence>
<comment type="caution">
    <text evidence="4">The sequence shown here is derived from an EMBL/GenBank/DDBJ whole genome shotgun (WGS) entry which is preliminary data.</text>
</comment>
<dbReference type="InterPro" id="IPR020843">
    <property type="entry name" value="ER"/>
</dbReference>
<dbReference type="InterPro" id="IPR013154">
    <property type="entry name" value="ADH-like_N"/>
</dbReference>
<dbReference type="PANTHER" id="PTHR48106">
    <property type="entry name" value="QUINONE OXIDOREDUCTASE PIG3-RELATED"/>
    <property type="match status" value="1"/>
</dbReference>
<dbReference type="GO" id="GO:0070402">
    <property type="term" value="F:NADPH binding"/>
    <property type="evidence" value="ECO:0007669"/>
    <property type="project" value="TreeGrafter"/>
</dbReference>
<dbReference type="Gene3D" id="3.90.180.10">
    <property type="entry name" value="Medium-chain alcohol dehydrogenases, catalytic domain"/>
    <property type="match status" value="1"/>
</dbReference>
<dbReference type="SUPFAM" id="SSF51735">
    <property type="entry name" value="NAD(P)-binding Rossmann-fold domains"/>
    <property type="match status" value="1"/>
</dbReference>
<dbReference type="Pfam" id="PF00107">
    <property type="entry name" value="ADH_zinc_N"/>
    <property type="match status" value="1"/>
</dbReference>
<feature type="domain" description="Enoyl reductase (ER)" evidence="3">
    <location>
        <begin position="10"/>
        <end position="323"/>
    </location>
</feature>
<dbReference type="SUPFAM" id="SSF50129">
    <property type="entry name" value="GroES-like"/>
    <property type="match status" value="1"/>
</dbReference>
<dbReference type="RefSeq" id="WP_160739486.1">
    <property type="nucleotide sequence ID" value="NZ_WTYQ01000003.1"/>
</dbReference>
<evidence type="ECO:0000256" key="2">
    <source>
        <dbReference type="ARBA" id="ARBA00023002"/>
    </source>
</evidence>
<dbReference type="EMBL" id="WTYQ01000003">
    <property type="protein sequence ID" value="MXP26290.1"/>
    <property type="molecule type" value="Genomic_DNA"/>
</dbReference>
<dbReference type="PANTHER" id="PTHR48106:SF2">
    <property type="entry name" value="ZN2+-BINDING DEHYDROGENASE"/>
    <property type="match status" value="1"/>
</dbReference>
<name>A0A845A7T9_9SPHN</name>
<dbReference type="InterPro" id="IPR011032">
    <property type="entry name" value="GroES-like_sf"/>
</dbReference>
<dbReference type="Pfam" id="PF08240">
    <property type="entry name" value="ADH_N"/>
    <property type="match status" value="1"/>
</dbReference>
<dbReference type="AlphaFoldDB" id="A0A845A7T9"/>
<dbReference type="Gene3D" id="3.40.50.720">
    <property type="entry name" value="NAD(P)-binding Rossmann-like Domain"/>
    <property type="match status" value="1"/>
</dbReference>
<dbReference type="InterPro" id="IPR013149">
    <property type="entry name" value="ADH-like_C"/>
</dbReference>
<accession>A0A845A7T9</accession>
<dbReference type="CDD" id="cd08292">
    <property type="entry name" value="ETR_like_2"/>
    <property type="match status" value="1"/>
</dbReference>
<evidence type="ECO:0000259" key="3">
    <source>
        <dbReference type="SMART" id="SM00829"/>
    </source>
</evidence>
<reference evidence="4 5" key="1">
    <citation type="submission" date="2019-12" db="EMBL/GenBank/DDBJ databases">
        <title>Genomic-based taxomic classification of the family Erythrobacteraceae.</title>
        <authorList>
            <person name="Xu L."/>
        </authorList>
    </citation>
    <scope>NUCLEOTIDE SEQUENCE [LARGE SCALE GENOMIC DNA]</scope>
    <source>
        <strain evidence="4 5">DSM 18604</strain>
    </source>
</reference>
<dbReference type="SMART" id="SM00829">
    <property type="entry name" value="PKS_ER"/>
    <property type="match status" value="1"/>
</dbReference>
<keyword evidence="5" id="KW-1185">Reference proteome</keyword>
<keyword evidence="1" id="KW-0521">NADP</keyword>
<keyword evidence="2" id="KW-0560">Oxidoreductase</keyword>
<dbReference type="Proteomes" id="UP000460561">
    <property type="component" value="Unassembled WGS sequence"/>
</dbReference>
<dbReference type="OrthoDB" id="9805883at2"/>
<organism evidence="4 5">
    <name type="scientific">Altericroceibacterium indicum</name>
    <dbReference type="NCBI Taxonomy" id="374177"/>
    <lineage>
        <taxon>Bacteria</taxon>
        <taxon>Pseudomonadati</taxon>
        <taxon>Pseudomonadota</taxon>
        <taxon>Alphaproteobacteria</taxon>
        <taxon>Sphingomonadales</taxon>
        <taxon>Erythrobacteraceae</taxon>
        <taxon>Altericroceibacterium</taxon>
    </lineage>
</organism>
<sequence length="325" mass="34572">MKAAIFESFGQPSEVLTCGEADKPEPGKGEVRIKTGLASIHNHDLILVEGNYGYRPELPAIGGSEAMGVVDALGEGVSGFEIGQRIATSFTQGTWAEYFTVKADYVVPLPDAISDKTAAQMLSMPLSALFAIDALGAEEGDWILQSAATGAVAKVVSMVGKARGIGVINLVRRQSAIDELNELGITNAVSTEKEDWEDRVHEILDGNRIKGVIDGVGGKLAGQMLHLIDDKGVFLSFGAMSGEPLELSPNDLILKQSVVKGFWLGKMLETMPPQRLHGFIKELVELLAEGTVTLQTGEIFSLDEVADAATAAREKGKAGKILLKP</sequence>
<dbReference type="InterPro" id="IPR036291">
    <property type="entry name" value="NAD(P)-bd_dom_sf"/>
</dbReference>
<dbReference type="GO" id="GO:0016651">
    <property type="term" value="F:oxidoreductase activity, acting on NAD(P)H"/>
    <property type="evidence" value="ECO:0007669"/>
    <property type="project" value="TreeGrafter"/>
</dbReference>